<feature type="transmembrane region" description="Helical" evidence="1">
    <location>
        <begin position="38"/>
        <end position="56"/>
    </location>
</feature>
<dbReference type="Proteomes" id="UP001203665">
    <property type="component" value="Unassembled WGS sequence"/>
</dbReference>
<name>A0ABT0XI39_9BACI</name>
<evidence type="ECO:0000313" key="3">
    <source>
        <dbReference type="Proteomes" id="UP001203665"/>
    </source>
</evidence>
<feature type="transmembrane region" description="Helical" evidence="1">
    <location>
        <begin position="101"/>
        <end position="121"/>
    </location>
</feature>
<protein>
    <submittedName>
        <fullName evidence="2">Uncharacterized protein</fullName>
    </submittedName>
</protein>
<comment type="caution">
    <text evidence="2">The sequence shown here is derived from an EMBL/GenBank/DDBJ whole genome shotgun (WGS) entry which is preliminary data.</text>
</comment>
<keyword evidence="1" id="KW-0812">Transmembrane</keyword>
<proteinExistence type="predicted"/>
<organism evidence="2 3">
    <name type="scientific">Alkalicoccobacillus plakortidis</name>
    <dbReference type="NCBI Taxonomy" id="444060"/>
    <lineage>
        <taxon>Bacteria</taxon>
        <taxon>Bacillati</taxon>
        <taxon>Bacillota</taxon>
        <taxon>Bacilli</taxon>
        <taxon>Bacillales</taxon>
        <taxon>Bacillaceae</taxon>
        <taxon>Alkalicoccobacillus</taxon>
    </lineage>
</organism>
<accession>A0ABT0XI39</accession>
<gene>
    <name evidence="2" type="ORF">NDM98_08705</name>
</gene>
<evidence type="ECO:0000256" key="1">
    <source>
        <dbReference type="SAM" id="Phobius"/>
    </source>
</evidence>
<dbReference type="RefSeq" id="WP_251606422.1">
    <property type="nucleotide sequence ID" value="NZ_JAMQJY010000001.1"/>
</dbReference>
<keyword evidence="1" id="KW-1133">Transmembrane helix</keyword>
<keyword evidence="1" id="KW-0472">Membrane</keyword>
<feature type="transmembrane region" description="Helical" evidence="1">
    <location>
        <begin position="68"/>
        <end position="89"/>
    </location>
</feature>
<sequence length="141" mass="15654">MRSFKIIFGFISVVLLVISAYVAKNVEYLAVVEGVQNLAIINISIAIGLGALSLNIKSTREKKSVIRSVLYIIIFGVLTQVFSMLSSSIRASDLEDLMRMYILFNTTVISILMYGVGINLIESLNKKVPSSYEAETVDNFY</sequence>
<evidence type="ECO:0000313" key="2">
    <source>
        <dbReference type="EMBL" id="MCM2675563.1"/>
    </source>
</evidence>
<dbReference type="EMBL" id="JAMQJY010000001">
    <property type="protein sequence ID" value="MCM2675563.1"/>
    <property type="molecule type" value="Genomic_DNA"/>
</dbReference>
<reference evidence="2" key="1">
    <citation type="submission" date="2022-06" db="EMBL/GenBank/DDBJ databases">
        <title>Alkalicoccobacillus porphyridii sp. nov., isolated from a marine red alga, Porphyridium purpureum and reclassification of Shouchella plakortidis and Shouchella gibsonii as Alkalicoccobacillus plakortidis comb. nov. and Alkalicoccobacillus gibsonii comb. nov.</title>
        <authorList>
            <person name="Kim K.H."/>
            <person name="Lee J.K."/>
            <person name="Han D.M."/>
            <person name="Baek J.H."/>
            <person name="Jeon C.O."/>
        </authorList>
    </citation>
    <scope>NUCLEOTIDE SEQUENCE</scope>
    <source>
        <strain evidence="2">DSM 19153</strain>
    </source>
</reference>
<keyword evidence="3" id="KW-1185">Reference proteome</keyword>